<feature type="coiled-coil region" evidence="6">
    <location>
        <begin position="120"/>
        <end position="147"/>
    </location>
</feature>
<dbReference type="AlphaFoldDB" id="A0A7I8W366"/>
<comment type="caution">
    <text evidence="9">The sequence shown here is derived from an EMBL/GenBank/DDBJ whole genome shotgun (WGS) entry which is preliminary data.</text>
</comment>
<evidence type="ECO:0000256" key="5">
    <source>
        <dbReference type="PIRNR" id="PIRNR026991"/>
    </source>
</evidence>
<dbReference type="OrthoDB" id="273345at2759"/>
<evidence type="ECO:0000256" key="2">
    <source>
        <dbReference type="ARBA" id="ARBA00005981"/>
    </source>
</evidence>
<feature type="domain" description="Mnd1 HTH" evidence="7">
    <location>
        <begin position="16"/>
        <end position="75"/>
    </location>
</feature>
<dbReference type="GO" id="GO:0003690">
    <property type="term" value="F:double-stranded DNA binding"/>
    <property type="evidence" value="ECO:0007669"/>
    <property type="project" value="InterPro"/>
</dbReference>
<feature type="domain" description="Leucine zipper with capping helix" evidence="8">
    <location>
        <begin position="152"/>
        <end position="204"/>
    </location>
</feature>
<organism evidence="9 10">
    <name type="scientific">Dimorphilus gyrociliatus</name>
    <dbReference type="NCBI Taxonomy" id="2664684"/>
    <lineage>
        <taxon>Eukaryota</taxon>
        <taxon>Metazoa</taxon>
        <taxon>Spiralia</taxon>
        <taxon>Lophotrochozoa</taxon>
        <taxon>Annelida</taxon>
        <taxon>Polychaeta</taxon>
        <taxon>Polychaeta incertae sedis</taxon>
        <taxon>Dinophilidae</taxon>
        <taxon>Dimorphilus</taxon>
    </lineage>
</organism>
<dbReference type="GO" id="GO:0005634">
    <property type="term" value="C:nucleus"/>
    <property type="evidence" value="ECO:0007669"/>
    <property type="project" value="UniProtKB-SubCell"/>
</dbReference>
<dbReference type="InterPro" id="IPR005647">
    <property type="entry name" value="Mnd1"/>
</dbReference>
<comment type="function">
    <text evidence="5">Required for proper homologous chromosome pairing and efficient cross-over and intragenic recombination during meiosis.</text>
</comment>
<reference evidence="9 10" key="1">
    <citation type="submission" date="2020-08" db="EMBL/GenBank/DDBJ databases">
        <authorList>
            <person name="Hejnol A."/>
        </authorList>
    </citation>
    <scope>NUCLEOTIDE SEQUENCE [LARGE SCALE GENOMIC DNA]</scope>
</reference>
<dbReference type="InterPro" id="IPR040661">
    <property type="entry name" value="LZ3wCH"/>
</dbReference>
<dbReference type="Pfam" id="PF18517">
    <property type="entry name" value="LZ3wCH"/>
    <property type="match status" value="1"/>
</dbReference>
<comment type="similarity">
    <text evidence="2 5">Belongs to the MND1 family.</text>
</comment>
<dbReference type="GO" id="GO:0007131">
    <property type="term" value="P:reciprocal meiotic recombination"/>
    <property type="evidence" value="ECO:0007669"/>
    <property type="project" value="InterPro"/>
</dbReference>
<dbReference type="InterPro" id="IPR040453">
    <property type="entry name" value="Mnd1_HTH"/>
</dbReference>
<dbReference type="PIRSF" id="PIRSF026991">
    <property type="entry name" value="Mnd1"/>
    <property type="match status" value="1"/>
</dbReference>
<evidence type="ECO:0000259" key="7">
    <source>
        <dbReference type="Pfam" id="PF03962"/>
    </source>
</evidence>
<comment type="subcellular location">
    <subcellularLocation>
        <location evidence="1 5">Nucleus</location>
    </subcellularLocation>
</comment>
<keyword evidence="10" id="KW-1185">Reference proteome</keyword>
<keyword evidence="4 5" id="KW-0539">Nucleus</keyword>
<gene>
    <name evidence="9" type="ORF">DGYR_LOCUS10311</name>
</gene>
<dbReference type="Pfam" id="PF03962">
    <property type="entry name" value="Mnd1"/>
    <property type="match status" value="1"/>
</dbReference>
<evidence type="ECO:0000313" key="10">
    <source>
        <dbReference type="Proteomes" id="UP000549394"/>
    </source>
</evidence>
<evidence type="ECO:0000256" key="6">
    <source>
        <dbReference type="SAM" id="Coils"/>
    </source>
</evidence>
<sequence>MSKRKGLSADEKQNRMLEFFHETKGFFQLKELERQCAKEKGIPSMTVKAVLQNLCDDAKVDTEKIGTSVYFWSYPSKEFMQLKKTIDKLDVEMSERAQRISEKDKELAQISVGKDDTEERAELLKQIAVLEKNLEEARNSLKTLSACDPMFFEELKLSKETGKVAVNRWTDNIFALRAYINSRFHIPEETINGQFGISNDIDYV</sequence>
<evidence type="ECO:0000256" key="3">
    <source>
        <dbReference type="ARBA" id="ARBA00023054"/>
    </source>
</evidence>
<protein>
    <recommendedName>
        <fullName evidence="5">Meiotic nuclear division protein 1 homolog</fullName>
    </recommendedName>
</protein>
<name>A0A7I8W366_9ANNE</name>
<keyword evidence="3 6" id="KW-0175">Coiled coil</keyword>
<dbReference type="EMBL" id="CAJFCJ010000017">
    <property type="protein sequence ID" value="CAD5122510.1"/>
    <property type="molecule type" value="Genomic_DNA"/>
</dbReference>
<evidence type="ECO:0000256" key="4">
    <source>
        <dbReference type="ARBA" id="ARBA00023242"/>
    </source>
</evidence>
<proteinExistence type="inferred from homology"/>
<evidence type="ECO:0000313" key="9">
    <source>
        <dbReference type="EMBL" id="CAD5122510.1"/>
    </source>
</evidence>
<evidence type="ECO:0000259" key="8">
    <source>
        <dbReference type="Pfam" id="PF18517"/>
    </source>
</evidence>
<dbReference type="Proteomes" id="UP000549394">
    <property type="component" value="Unassembled WGS sequence"/>
</dbReference>
<evidence type="ECO:0000256" key="1">
    <source>
        <dbReference type="ARBA" id="ARBA00004123"/>
    </source>
</evidence>
<accession>A0A7I8W366</accession>